<evidence type="ECO:0000256" key="3">
    <source>
        <dbReference type="ARBA" id="ARBA00022729"/>
    </source>
</evidence>
<dbReference type="SMART" id="SM00202">
    <property type="entry name" value="SR"/>
    <property type="match status" value="2"/>
</dbReference>
<evidence type="ECO:0000256" key="4">
    <source>
        <dbReference type="ARBA" id="ARBA00022737"/>
    </source>
</evidence>
<organism evidence="9 10">
    <name type="scientific">Anabas testudineus</name>
    <name type="common">Climbing perch</name>
    <name type="synonym">Anthias testudineus</name>
    <dbReference type="NCBI Taxonomy" id="64144"/>
    <lineage>
        <taxon>Eukaryota</taxon>
        <taxon>Metazoa</taxon>
        <taxon>Chordata</taxon>
        <taxon>Craniata</taxon>
        <taxon>Vertebrata</taxon>
        <taxon>Euteleostomi</taxon>
        <taxon>Actinopterygii</taxon>
        <taxon>Neopterygii</taxon>
        <taxon>Teleostei</taxon>
        <taxon>Neoteleostei</taxon>
        <taxon>Acanthomorphata</taxon>
        <taxon>Anabantaria</taxon>
        <taxon>Anabantiformes</taxon>
        <taxon>Anabantoidei</taxon>
        <taxon>Anabantidae</taxon>
        <taxon>Anabas</taxon>
    </lineage>
</organism>
<evidence type="ECO:0000313" key="10">
    <source>
        <dbReference type="Proteomes" id="UP000265040"/>
    </source>
</evidence>
<dbReference type="PANTHER" id="PTHR48071:SF15">
    <property type="entry name" value="SRCR DOMAIN-CONTAINING PROTEIN"/>
    <property type="match status" value="1"/>
</dbReference>
<evidence type="ECO:0000256" key="7">
    <source>
        <dbReference type="PROSITE-ProRule" id="PRU00196"/>
    </source>
</evidence>
<dbReference type="Proteomes" id="UP000265040">
    <property type="component" value="Chromosome 19"/>
</dbReference>
<reference evidence="9" key="1">
    <citation type="submission" date="2021-04" db="EMBL/GenBank/DDBJ databases">
        <authorList>
            <consortium name="Wellcome Sanger Institute Data Sharing"/>
        </authorList>
    </citation>
    <scope>NUCLEOTIDE SEQUENCE [LARGE SCALE GENOMIC DNA]</scope>
</reference>
<accession>A0A3Q1IJJ0</accession>
<evidence type="ECO:0000259" key="8">
    <source>
        <dbReference type="PROSITE" id="PS50287"/>
    </source>
</evidence>
<dbReference type="Pfam" id="PF00530">
    <property type="entry name" value="SRCR"/>
    <property type="match status" value="2"/>
</dbReference>
<keyword evidence="10" id="KW-1185">Reference proteome</keyword>
<reference evidence="9" key="2">
    <citation type="submission" date="2025-08" db="UniProtKB">
        <authorList>
            <consortium name="Ensembl"/>
        </authorList>
    </citation>
    <scope>IDENTIFICATION</scope>
</reference>
<name>A0A3Q1IJJ0_ANATE</name>
<feature type="domain" description="SRCR" evidence="8">
    <location>
        <begin position="34"/>
        <end position="143"/>
    </location>
</feature>
<reference evidence="9" key="3">
    <citation type="submission" date="2025-09" db="UniProtKB">
        <authorList>
            <consortium name="Ensembl"/>
        </authorList>
    </citation>
    <scope>IDENTIFICATION</scope>
</reference>
<keyword evidence="6" id="KW-0325">Glycoprotein</keyword>
<sequence>MLRCAGRLEVKQGEWRPVDALDWTLEEAAVAYSVRLVNGTGRCSGRLEVKFNYSNQFNQSNQSNQWSSVCEADFDQQDAEVVCRELGCGAPSVLLRGLYGQVEAPMWTRQFQCGGNESALLNCRSSDSTTTCSPGRTVGLTCSEPVRVVGQPSRCAGTLEVKLQGEWRPAVHSNWTLEEAAVACRELDCGSAVLTGSRSSSPFGPAWWISPDCVQSGYGLRECVSSGSSSSNLEITCSGRITFRPRGQTPQNTDGLFEYTGDLC</sequence>
<comment type="caution">
    <text evidence="7">Lacks conserved residue(s) required for the propagation of feature annotation.</text>
</comment>
<dbReference type="GeneTree" id="ENSGT00940000163299"/>
<comment type="subcellular location">
    <subcellularLocation>
        <location evidence="1">Secreted</location>
    </subcellularLocation>
</comment>
<evidence type="ECO:0000256" key="1">
    <source>
        <dbReference type="ARBA" id="ARBA00004613"/>
    </source>
</evidence>
<dbReference type="PANTHER" id="PTHR48071">
    <property type="entry name" value="SRCR DOMAIN-CONTAINING PROTEIN"/>
    <property type="match status" value="1"/>
</dbReference>
<dbReference type="GO" id="GO:0005886">
    <property type="term" value="C:plasma membrane"/>
    <property type="evidence" value="ECO:0007669"/>
    <property type="project" value="TreeGrafter"/>
</dbReference>
<dbReference type="GO" id="GO:0004252">
    <property type="term" value="F:serine-type endopeptidase activity"/>
    <property type="evidence" value="ECO:0007669"/>
    <property type="project" value="TreeGrafter"/>
</dbReference>
<dbReference type="InterPro" id="IPR036772">
    <property type="entry name" value="SRCR-like_dom_sf"/>
</dbReference>
<dbReference type="InterPro" id="IPR001190">
    <property type="entry name" value="SRCR"/>
</dbReference>
<keyword evidence="5 7" id="KW-1015">Disulfide bond</keyword>
<proteinExistence type="predicted"/>
<evidence type="ECO:0000313" key="9">
    <source>
        <dbReference type="Ensembl" id="ENSATEP00000019434.2"/>
    </source>
</evidence>
<dbReference type="InParanoid" id="A0A3Q1IJJ0"/>
<keyword evidence="2" id="KW-0964">Secreted</keyword>
<dbReference type="GO" id="GO:0005615">
    <property type="term" value="C:extracellular space"/>
    <property type="evidence" value="ECO:0007669"/>
    <property type="project" value="TreeGrafter"/>
</dbReference>
<dbReference type="OrthoDB" id="536948at2759"/>
<dbReference type="GO" id="GO:0031638">
    <property type="term" value="P:zymogen activation"/>
    <property type="evidence" value="ECO:0007669"/>
    <property type="project" value="TreeGrafter"/>
</dbReference>
<protein>
    <recommendedName>
        <fullName evidence="8">SRCR domain-containing protein</fullName>
    </recommendedName>
</protein>
<dbReference type="PRINTS" id="PR00258">
    <property type="entry name" value="SPERACTRCPTR"/>
</dbReference>
<evidence type="ECO:0000256" key="6">
    <source>
        <dbReference type="ARBA" id="ARBA00023180"/>
    </source>
</evidence>
<dbReference type="PROSITE" id="PS50287">
    <property type="entry name" value="SRCR_2"/>
    <property type="match status" value="2"/>
</dbReference>
<evidence type="ECO:0000256" key="5">
    <source>
        <dbReference type="ARBA" id="ARBA00023157"/>
    </source>
</evidence>
<dbReference type="AlphaFoldDB" id="A0A3Q1IJJ0"/>
<keyword evidence="3" id="KW-0732">Signal</keyword>
<evidence type="ECO:0000256" key="2">
    <source>
        <dbReference type="ARBA" id="ARBA00022525"/>
    </source>
</evidence>
<feature type="disulfide bond" evidence="7">
    <location>
        <begin position="113"/>
        <end position="123"/>
    </location>
</feature>
<feature type="domain" description="SRCR" evidence="8">
    <location>
        <begin position="146"/>
        <end position="238"/>
    </location>
</feature>
<dbReference type="SUPFAM" id="SSF56487">
    <property type="entry name" value="SRCR-like"/>
    <property type="match status" value="2"/>
</dbReference>
<dbReference type="Ensembl" id="ENSATET00000019760.2">
    <property type="protein sequence ID" value="ENSATEP00000019434.2"/>
    <property type="gene ID" value="ENSATEG00000013534.2"/>
</dbReference>
<dbReference type="STRING" id="64144.ENSATEP00000019434"/>
<feature type="disulfide bond" evidence="7">
    <location>
        <begin position="213"/>
        <end position="223"/>
    </location>
</feature>
<dbReference type="Gene3D" id="3.10.250.10">
    <property type="entry name" value="SRCR-like domain"/>
    <property type="match status" value="2"/>
</dbReference>
<keyword evidence="4" id="KW-0677">Repeat</keyword>